<evidence type="ECO:0000313" key="1">
    <source>
        <dbReference type="EMBL" id="MDB6257654.1"/>
    </source>
</evidence>
<reference evidence="1" key="1">
    <citation type="journal article" date="2022" name="Microorganisms">
        <title>Antibiotic Susceptibility, Resistance Gene Determinants and Corresponding Genomic Regions in Lactobacillus amylovorus Isolates Derived from Wild Boars and Domestic Pigs.</title>
        <authorList>
            <person name="Moravkova M."/>
            <person name="Kostovova I."/>
            <person name="Kavanova K."/>
            <person name="Pechar R."/>
            <person name="Stanek S."/>
            <person name="Brychta A."/>
            <person name="Zeman M."/>
            <person name="Kubasova T."/>
        </authorList>
    </citation>
    <scope>NUCLEOTIDE SEQUENCE</scope>
    <source>
        <strain evidence="1">M490A</strain>
    </source>
</reference>
<gene>
    <name evidence="1" type="ORF">ODU72_03005</name>
</gene>
<name>A0A9X3W408_LACAM</name>
<accession>A0A9X3W408</accession>
<dbReference type="Pfam" id="PF08890">
    <property type="entry name" value="Phage_TAC_5"/>
    <property type="match status" value="1"/>
</dbReference>
<evidence type="ECO:0008006" key="3">
    <source>
        <dbReference type="Google" id="ProtNLM"/>
    </source>
</evidence>
<protein>
    <recommendedName>
        <fullName evidence="3">Phage portal protein</fullName>
    </recommendedName>
</protein>
<comment type="caution">
    <text evidence="1">The sequence shown here is derived from an EMBL/GenBank/DDBJ whole genome shotgun (WGS) entry which is preliminary data.</text>
</comment>
<dbReference type="Proteomes" id="UP001141981">
    <property type="component" value="Unassembled WGS sequence"/>
</dbReference>
<dbReference type="Gene3D" id="3.30.2220.30">
    <property type="match status" value="1"/>
</dbReference>
<evidence type="ECO:0000313" key="2">
    <source>
        <dbReference type="Proteomes" id="UP001141981"/>
    </source>
</evidence>
<dbReference type="InterPro" id="IPR014986">
    <property type="entry name" value="XkdN-like"/>
</dbReference>
<reference evidence="1" key="2">
    <citation type="submission" date="2022-10" db="EMBL/GenBank/DDBJ databases">
        <authorList>
            <person name="Kostovova I."/>
            <person name="Moravkova M."/>
            <person name="Pechar R."/>
        </authorList>
    </citation>
    <scope>NUCLEOTIDE SEQUENCE</scope>
    <source>
        <strain evidence="1">M490A</strain>
    </source>
</reference>
<dbReference type="RefSeq" id="WP_087363130.1">
    <property type="nucleotide sequence ID" value="NZ_JAOTGT010000003.1"/>
</dbReference>
<sequence length="138" mass="15507">MAENFNVEDFINVESPVKEEEVKIKRFKVPFKIRSLTAKEVSELRNDSKEVQFNKSTRTSQKVLNQDKFENNLMAASVVVPNLKNEELQKHYGTYGDPAGTLEAMLLAGEYNALAEKVLELSGIDADNDNDLVAEAKN</sequence>
<dbReference type="InterPro" id="IPR038559">
    <property type="entry name" value="XkdN-like_sf"/>
</dbReference>
<dbReference type="AlphaFoldDB" id="A0A9X3W408"/>
<dbReference type="EMBL" id="JAOTGY010000004">
    <property type="protein sequence ID" value="MDB6257654.1"/>
    <property type="molecule type" value="Genomic_DNA"/>
</dbReference>
<organism evidence="1 2">
    <name type="scientific">Lactobacillus amylovorus</name>
    <dbReference type="NCBI Taxonomy" id="1604"/>
    <lineage>
        <taxon>Bacteria</taxon>
        <taxon>Bacillati</taxon>
        <taxon>Bacillota</taxon>
        <taxon>Bacilli</taxon>
        <taxon>Lactobacillales</taxon>
        <taxon>Lactobacillaceae</taxon>
        <taxon>Lactobacillus</taxon>
    </lineage>
</organism>
<proteinExistence type="predicted"/>